<dbReference type="EMBL" id="GBXM01011735">
    <property type="protein sequence ID" value="JAH96842.1"/>
    <property type="molecule type" value="Transcribed_RNA"/>
</dbReference>
<organism evidence="1">
    <name type="scientific">Anguilla anguilla</name>
    <name type="common">European freshwater eel</name>
    <name type="synonym">Muraena anguilla</name>
    <dbReference type="NCBI Taxonomy" id="7936"/>
    <lineage>
        <taxon>Eukaryota</taxon>
        <taxon>Metazoa</taxon>
        <taxon>Chordata</taxon>
        <taxon>Craniata</taxon>
        <taxon>Vertebrata</taxon>
        <taxon>Euteleostomi</taxon>
        <taxon>Actinopterygii</taxon>
        <taxon>Neopterygii</taxon>
        <taxon>Teleostei</taxon>
        <taxon>Anguilliformes</taxon>
        <taxon>Anguillidae</taxon>
        <taxon>Anguilla</taxon>
    </lineage>
</organism>
<dbReference type="AlphaFoldDB" id="A0A0E9X2A4"/>
<evidence type="ECO:0000313" key="1">
    <source>
        <dbReference type="EMBL" id="JAH96842.1"/>
    </source>
</evidence>
<reference evidence="1" key="2">
    <citation type="journal article" date="2015" name="Fish Shellfish Immunol.">
        <title>Early steps in the European eel (Anguilla anguilla)-Vibrio vulnificus interaction in the gills: Role of the RtxA13 toxin.</title>
        <authorList>
            <person name="Callol A."/>
            <person name="Pajuelo D."/>
            <person name="Ebbesson L."/>
            <person name="Teles M."/>
            <person name="MacKenzie S."/>
            <person name="Amaro C."/>
        </authorList>
    </citation>
    <scope>NUCLEOTIDE SEQUENCE</scope>
</reference>
<name>A0A0E9X2A4_ANGAN</name>
<reference evidence="1" key="1">
    <citation type="submission" date="2014-11" db="EMBL/GenBank/DDBJ databases">
        <authorList>
            <person name="Amaro Gonzalez C."/>
        </authorList>
    </citation>
    <scope>NUCLEOTIDE SEQUENCE</scope>
</reference>
<sequence length="86" mass="10035">MTDYTEYNSLKVAQYLKHYFAPSKRLSPTFCRRLKTGIAMLSKVTTGLIISRIIEILEIGVYLCHFRFLESNPNDFIPDAFIPLRF</sequence>
<accession>A0A0E9X2A4</accession>
<protein>
    <submittedName>
        <fullName evidence="1">Uncharacterized protein</fullName>
    </submittedName>
</protein>
<proteinExistence type="predicted"/>